<sequence length="587" mass="61826">MQFHSREKARLRRGVALFLLSAGLAGCSGNVDRFGQSEYVDEPTSPAQTAVVVTPGLPSTSSKSVVQRGVMLPAPTSSDAPIVTGSTQATAYPKQTWQPTFSKQAVPVSQRKRASALVPASLAKAPNDGTLGWTAVGGRVVTLKRNESVESLSWQYRVPVTEILHANRVTVSSALQPGDSVVIPVKMVRKPNREPRASARVLPSSSTQPVTTASIPAQYVTPLNANGQSAASKQSRDEFATKIAAALIPPGNVGERSRPVYSDAPPPAYPVQRRAPVAAVPASSLEPIQQPAPAQVYRAPQQPTTTYRSQSLTPIVSPQPASAQPAYGVPVTGQAARSTAAPLRVSAVPKSKPQAYVAQRPAAVAKASTASAVPKPKRIALASAQPLPVSPAPTTQRTLANSLAPAPVHTASVQKPQAPIVPVVREAETDVVRLQPTEVSKPAPVQPVKVASAPKVAAAAEETTFRWPVRGRIISDFGVKPGGSRNDGINLAVPSGTDIKAAEDGTIVYAGNELKGFGNLVLIRHDNGWVSAYAHNKELKVRRGDVVRRGQTIAMAGATGSVTQPQLHFELRKDNKPVDPMSFLPRS</sequence>
<proteinExistence type="inferred from homology"/>
<dbReference type="Pfam" id="PF01476">
    <property type="entry name" value="LysM"/>
    <property type="match status" value="1"/>
</dbReference>
<dbReference type="InterPro" id="IPR036779">
    <property type="entry name" value="LysM_dom_sf"/>
</dbReference>
<keyword evidence="4" id="KW-1185">Reference proteome</keyword>
<dbReference type="SUPFAM" id="SSF51261">
    <property type="entry name" value="Duplicated hybrid motif"/>
    <property type="match status" value="1"/>
</dbReference>
<dbReference type="GO" id="GO:0004222">
    <property type="term" value="F:metalloendopeptidase activity"/>
    <property type="evidence" value="ECO:0007669"/>
    <property type="project" value="TreeGrafter"/>
</dbReference>
<keyword evidence="3" id="KW-0378">Hydrolase</keyword>
<dbReference type="CDD" id="cd12797">
    <property type="entry name" value="M23_peptidase"/>
    <property type="match status" value="1"/>
</dbReference>
<organism evidence="3 4">
    <name type="scientific">Pseudovibrio denitrificans</name>
    <dbReference type="NCBI Taxonomy" id="258256"/>
    <lineage>
        <taxon>Bacteria</taxon>
        <taxon>Pseudomonadati</taxon>
        <taxon>Pseudomonadota</taxon>
        <taxon>Alphaproteobacteria</taxon>
        <taxon>Hyphomicrobiales</taxon>
        <taxon>Stappiaceae</taxon>
        <taxon>Pseudovibrio</taxon>
    </lineage>
</organism>
<dbReference type="PANTHER" id="PTHR21666:SF263">
    <property type="entry name" value="MUREIN HYDROLASE ACTIVATOR NLPD"/>
    <property type="match status" value="1"/>
</dbReference>
<evidence type="ECO:0000256" key="1">
    <source>
        <dbReference type="ARBA" id="ARBA00038420"/>
    </source>
</evidence>
<accession>A0A1I6XBU0</accession>
<dbReference type="RefSeq" id="WP_054785161.1">
    <property type="nucleotide sequence ID" value="NZ_FPBD01000001.1"/>
</dbReference>
<dbReference type="InterPro" id="IPR016047">
    <property type="entry name" value="M23ase_b-sheet_dom"/>
</dbReference>
<reference evidence="4" key="1">
    <citation type="submission" date="2016-10" db="EMBL/GenBank/DDBJ databases">
        <authorList>
            <person name="Varghese N."/>
            <person name="Submissions S."/>
        </authorList>
    </citation>
    <scope>NUCLEOTIDE SEQUENCE [LARGE SCALE GENOMIC DNA]</scope>
    <source>
        <strain evidence="4">DSM 17465</strain>
    </source>
</reference>
<evidence type="ECO:0000313" key="4">
    <source>
        <dbReference type="Proteomes" id="UP000183371"/>
    </source>
</evidence>
<dbReference type="PROSITE" id="PS51782">
    <property type="entry name" value="LYSM"/>
    <property type="match status" value="1"/>
</dbReference>
<dbReference type="Gene3D" id="2.70.70.10">
    <property type="entry name" value="Glucose Permease (Domain IIA)"/>
    <property type="match status" value="1"/>
</dbReference>
<evidence type="ECO:0000259" key="2">
    <source>
        <dbReference type="PROSITE" id="PS51782"/>
    </source>
</evidence>
<dbReference type="InterPro" id="IPR018392">
    <property type="entry name" value="LysM"/>
</dbReference>
<dbReference type="Proteomes" id="UP000183371">
    <property type="component" value="Unassembled WGS sequence"/>
</dbReference>
<evidence type="ECO:0000313" key="3">
    <source>
        <dbReference type="EMBL" id="SFT35573.1"/>
    </source>
</evidence>
<dbReference type="AlphaFoldDB" id="A0A1I6XBU0"/>
<dbReference type="PANTHER" id="PTHR21666">
    <property type="entry name" value="PEPTIDASE-RELATED"/>
    <property type="match status" value="1"/>
</dbReference>
<protein>
    <submittedName>
        <fullName evidence="3">Murein DD-endopeptidase MepM and murein hydrolase activator NlpD, contain LysM domain</fullName>
    </submittedName>
</protein>
<gene>
    <name evidence="3" type="ORF">SAMN05444141_10168</name>
</gene>
<dbReference type="Pfam" id="PF01551">
    <property type="entry name" value="Peptidase_M23"/>
    <property type="match status" value="1"/>
</dbReference>
<name>A0A1I6XBU0_9HYPH</name>
<dbReference type="InterPro" id="IPR050570">
    <property type="entry name" value="Cell_wall_metabolism_enzyme"/>
</dbReference>
<comment type="similarity">
    <text evidence="1">Belongs to the E.coli NlpD/Haemophilus LppB family.</text>
</comment>
<feature type="domain" description="LysM" evidence="2">
    <location>
        <begin position="139"/>
        <end position="183"/>
    </location>
</feature>
<dbReference type="InterPro" id="IPR011055">
    <property type="entry name" value="Dup_hybrid_motif"/>
</dbReference>
<dbReference type="SMART" id="SM00257">
    <property type="entry name" value="LysM"/>
    <property type="match status" value="1"/>
</dbReference>
<dbReference type="Gene3D" id="3.10.350.10">
    <property type="entry name" value="LysM domain"/>
    <property type="match status" value="1"/>
</dbReference>
<dbReference type="PROSITE" id="PS51257">
    <property type="entry name" value="PROKAR_LIPOPROTEIN"/>
    <property type="match status" value="1"/>
</dbReference>
<dbReference type="EMBL" id="FPBD01000001">
    <property type="protein sequence ID" value="SFT35573.1"/>
    <property type="molecule type" value="Genomic_DNA"/>
</dbReference>